<dbReference type="PANTHER" id="PTHR43669">
    <property type="entry name" value="5-KETO-D-GLUCONATE 5-REDUCTASE"/>
    <property type="match status" value="1"/>
</dbReference>
<name>S7Q8D9_GLOTA</name>
<dbReference type="GO" id="GO:0016491">
    <property type="term" value="F:oxidoreductase activity"/>
    <property type="evidence" value="ECO:0007669"/>
    <property type="project" value="UniProtKB-KW"/>
</dbReference>
<evidence type="ECO:0000256" key="1">
    <source>
        <dbReference type="ARBA" id="ARBA00006484"/>
    </source>
</evidence>
<dbReference type="PANTHER" id="PTHR43669:SF4">
    <property type="entry name" value="SHORT-CHAIN DEHYDROGENASE"/>
    <property type="match status" value="1"/>
</dbReference>
<accession>S7Q8D9</accession>
<dbReference type="HOGENOM" id="CLU_103010_1_0_1"/>
<proteinExistence type="inferred from homology"/>
<organism evidence="3 4">
    <name type="scientific">Gloeophyllum trabeum (strain ATCC 11539 / FP-39264 / Madison 617)</name>
    <name type="common">Brown rot fungus</name>
    <dbReference type="NCBI Taxonomy" id="670483"/>
    <lineage>
        <taxon>Eukaryota</taxon>
        <taxon>Fungi</taxon>
        <taxon>Dikarya</taxon>
        <taxon>Basidiomycota</taxon>
        <taxon>Agaricomycotina</taxon>
        <taxon>Agaricomycetes</taxon>
        <taxon>Gloeophyllales</taxon>
        <taxon>Gloeophyllaceae</taxon>
        <taxon>Gloeophyllum</taxon>
    </lineage>
</organism>
<protein>
    <submittedName>
        <fullName evidence="3">NAD P-binding protein</fullName>
    </submittedName>
</protein>
<dbReference type="Gene3D" id="3.40.50.720">
    <property type="entry name" value="NAD(P)-binding Rossmann-like Domain"/>
    <property type="match status" value="1"/>
</dbReference>
<dbReference type="OMA" id="AHAKLFC"/>
<dbReference type="InterPro" id="IPR036291">
    <property type="entry name" value="NAD(P)-bd_dom_sf"/>
</dbReference>
<dbReference type="GeneID" id="19306034"/>
<dbReference type="OrthoDB" id="5336600at2759"/>
<comment type="similarity">
    <text evidence="1">Belongs to the short-chain dehydrogenases/reductases (SDR) family.</text>
</comment>
<dbReference type="KEGG" id="gtr:GLOTRDRAFT_41187"/>
<reference evidence="3 4" key="1">
    <citation type="journal article" date="2012" name="Science">
        <title>The Paleozoic origin of enzymatic lignin decomposition reconstructed from 31 fungal genomes.</title>
        <authorList>
            <person name="Floudas D."/>
            <person name="Binder M."/>
            <person name="Riley R."/>
            <person name="Barry K."/>
            <person name="Blanchette R.A."/>
            <person name="Henrissat B."/>
            <person name="Martinez A.T."/>
            <person name="Otillar R."/>
            <person name="Spatafora J.W."/>
            <person name="Yadav J.S."/>
            <person name="Aerts A."/>
            <person name="Benoit I."/>
            <person name="Boyd A."/>
            <person name="Carlson A."/>
            <person name="Copeland A."/>
            <person name="Coutinho P.M."/>
            <person name="de Vries R.P."/>
            <person name="Ferreira P."/>
            <person name="Findley K."/>
            <person name="Foster B."/>
            <person name="Gaskell J."/>
            <person name="Glotzer D."/>
            <person name="Gorecki P."/>
            <person name="Heitman J."/>
            <person name="Hesse C."/>
            <person name="Hori C."/>
            <person name="Igarashi K."/>
            <person name="Jurgens J.A."/>
            <person name="Kallen N."/>
            <person name="Kersten P."/>
            <person name="Kohler A."/>
            <person name="Kuees U."/>
            <person name="Kumar T.K.A."/>
            <person name="Kuo A."/>
            <person name="LaButti K."/>
            <person name="Larrondo L.F."/>
            <person name="Lindquist E."/>
            <person name="Ling A."/>
            <person name="Lombard V."/>
            <person name="Lucas S."/>
            <person name="Lundell T."/>
            <person name="Martin R."/>
            <person name="McLaughlin D.J."/>
            <person name="Morgenstern I."/>
            <person name="Morin E."/>
            <person name="Murat C."/>
            <person name="Nagy L.G."/>
            <person name="Nolan M."/>
            <person name="Ohm R.A."/>
            <person name="Patyshakuliyeva A."/>
            <person name="Rokas A."/>
            <person name="Ruiz-Duenas F.J."/>
            <person name="Sabat G."/>
            <person name="Salamov A."/>
            <person name="Samejima M."/>
            <person name="Schmutz J."/>
            <person name="Slot J.C."/>
            <person name="St John F."/>
            <person name="Stenlid J."/>
            <person name="Sun H."/>
            <person name="Sun S."/>
            <person name="Syed K."/>
            <person name="Tsang A."/>
            <person name="Wiebenga A."/>
            <person name="Young D."/>
            <person name="Pisabarro A."/>
            <person name="Eastwood D.C."/>
            <person name="Martin F."/>
            <person name="Cullen D."/>
            <person name="Grigoriev I.V."/>
            <person name="Hibbett D.S."/>
        </authorList>
    </citation>
    <scope>NUCLEOTIDE SEQUENCE [LARGE SCALE GENOMIC DNA]</scope>
    <source>
        <strain evidence="3 4">ATCC 11539</strain>
    </source>
</reference>
<keyword evidence="4" id="KW-1185">Reference proteome</keyword>
<evidence type="ECO:0000313" key="4">
    <source>
        <dbReference type="Proteomes" id="UP000030669"/>
    </source>
</evidence>
<dbReference type="RefSeq" id="XP_007865537.1">
    <property type="nucleotide sequence ID" value="XM_007867346.1"/>
</dbReference>
<dbReference type="eggNOG" id="KOG1014">
    <property type="taxonomic scope" value="Eukaryota"/>
</dbReference>
<gene>
    <name evidence="3" type="ORF">GLOTRDRAFT_41187</name>
</gene>
<dbReference type="Pfam" id="PF13561">
    <property type="entry name" value="adh_short_C2"/>
    <property type="match status" value="1"/>
</dbReference>
<sequence>MAPPVLLVLGAGSNVGLKVARKFASHGFKVAVAARNPSDEVSKAGDLVVKADFADPSAVSSVFEKVKATLGIPSVVVYNAYSAHASPGGLPLAVPIADFSKDLVVNAASAYAAAHEAVKGFAQLPADASKTFIYTGNILNVKQLPIFASLGAGKSATAHIVEAATLTYGNKGFKFYYADERTADGAPVASAIDGDAHADFYYELSQSPKQQPWLATFVKGKGYVDFSAQDRA</sequence>
<keyword evidence="2" id="KW-0560">Oxidoreductase</keyword>
<evidence type="ECO:0000313" key="3">
    <source>
        <dbReference type="EMBL" id="EPQ55708.1"/>
    </source>
</evidence>
<dbReference type="STRING" id="670483.S7Q8D9"/>
<dbReference type="AlphaFoldDB" id="S7Q8D9"/>
<evidence type="ECO:0000256" key="2">
    <source>
        <dbReference type="ARBA" id="ARBA00023002"/>
    </source>
</evidence>
<dbReference type="InterPro" id="IPR002347">
    <property type="entry name" value="SDR_fam"/>
</dbReference>
<dbReference type="EMBL" id="KB469301">
    <property type="protein sequence ID" value="EPQ55708.1"/>
    <property type="molecule type" value="Genomic_DNA"/>
</dbReference>
<dbReference type="Proteomes" id="UP000030669">
    <property type="component" value="Unassembled WGS sequence"/>
</dbReference>
<dbReference type="SUPFAM" id="SSF51735">
    <property type="entry name" value="NAD(P)-binding Rossmann-fold domains"/>
    <property type="match status" value="1"/>
</dbReference>